<dbReference type="PATRIC" id="fig|1121326.3.peg.389"/>
<dbReference type="OrthoDB" id="1906936at2"/>
<gene>
    <name evidence="2" type="ORF">CLMAG_04120</name>
</gene>
<sequence length="476" mass="50985">MRRKNGFTLIEIMIVISIIGLLSMIIVPKAAAIKQQLKDTSVGTNVLLTRSYLENRSGKDGISYQVSIDSNQTSSQALATILSNIAADMASSFSGSNNLINPFNSSATIYSKGNIANITASSISSVLIYYNIDNLPSDNNTVNNSGNLPKGIGLKGNVVIIIYSTGYVLYGVDSSGQMSNMYIIKFPPTPPSAQSGVIPGGSDNGGNQGGNDTNLTKNIGDVVSYIKSISIENIIKGVPNGQMWNIIQGPLYDSLMNKFTPGNSAKHIVNPYFLNIDTIGNENSWVNPNLNYSIISVPQPTSDIDTKYSNRPGTVIVYVKTSNPVGYIVYGVEQKGNNVGYTTINLSTEVTSQMTQTLANNVSAVYNALVSHVNANVAASPYNNQDTMSSLALQQLQGLTINNAYITSWNSKKIVSSTTFSSGYGVVIGKYITGGDFKDYKGTVIVDVLDDGSGYEIYGVDYGGNKYAYMRLVSGK</sequence>
<dbReference type="EMBL" id="LWAE01000001">
    <property type="protein sequence ID" value="KZL93388.1"/>
    <property type="molecule type" value="Genomic_DNA"/>
</dbReference>
<proteinExistence type="predicted"/>
<keyword evidence="1" id="KW-1133">Transmembrane helix</keyword>
<protein>
    <submittedName>
        <fullName evidence="2">Uncharacterized protein</fullName>
    </submittedName>
</protein>
<accession>A0A161X1P9</accession>
<reference evidence="2 3" key="1">
    <citation type="submission" date="2016-04" db="EMBL/GenBank/DDBJ databases">
        <title>Genome sequence of Clostridium magnum DSM 2767.</title>
        <authorList>
            <person name="Poehlein A."/>
            <person name="Uhlig R."/>
            <person name="Fischer R."/>
            <person name="Bahl H."/>
            <person name="Daniel R."/>
        </authorList>
    </citation>
    <scope>NUCLEOTIDE SEQUENCE [LARGE SCALE GENOMIC DNA]</scope>
    <source>
        <strain evidence="2 3">DSM 2767</strain>
    </source>
</reference>
<dbReference type="InterPro" id="IPR045584">
    <property type="entry name" value="Pilin-like"/>
</dbReference>
<feature type="transmembrane region" description="Helical" evidence="1">
    <location>
        <begin position="6"/>
        <end position="27"/>
    </location>
</feature>
<keyword evidence="1" id="KW-0812">Transmembrane</keyword>
<evidence type="ECO:0000256" key="1">
    <source>
        <dbReference type="SAM" id="Phobius"/>
    </source>
</evidence>
<dbReference type="InterPro" id="IPR012902">
    <property type="entry name" value="N_methyl_site"/>
</dbReference>
<dbReference type="AlphaFoldDB" id="A0A161X1P9"/>
<name>A0A161X1P9_9CLOT</name>
<dbReference type="Proteomes" id="UP000076603">
    <property type="component" value="Unassembled WGS sequence"/>
</dbReference>
<dbReference type="STRING" id="1121326.CLMAG_04120"/>
<keyword evidence="3" id="KW-1185">Reference proteome</keyword>
<organism evidence="2 3">
    <name type="scientific">Clostridium magnum DSM 2767</name>
    <dbReference type="NCBI Taxonomy" id="1121326"/>
    <lineage>
        <taxon>Bacteria</taxon>
        <taxon>Bacillati</taxon>
        <taxon>Bacillota</taxon>
        <taxon>Clostridia</taxon>
        <taxon>Eubacteriales</taxon>
        <taxon>Clostridiaceae</taxon>
        <taxon>Clostridium</taxon>
    </lineage>
</organism>
<dbReference type="RefSeq" id="WP_066617234.1">
    <property type="nucleotide sequence ID" value="NZ_FQXL01000015.1"/>
</dbReference>
<keyword evidence="1" id="KW-0472">Membrane</keyword>
<comment type="caution">
    <text evidence="2">The sequence shown here is derived from an EMBL/GenBank/DDBJ whole genome shotgun (WGS) entry which is preliminary data.</text>
</comment>
<evidence type="ECO:0000313" key="2">
    <source>
        <dbReference type="EMBL" id="KZL93388.1"/>
    </source>
</evidence>
<evidence type="ECO:0000313" key="3">
    <source>
        <dbReference type="Proteomes" id="UP000076603"/>
    </source>
</evidence>
<dbReference type="Pfam" id="PF07963">
    <property type="entry name" value="N_methyl"/>
    <property type="match status" value="1"/>
</dbReference>
<dbReference type="SUPFAM" id="SSF54523">
    <property type="entry name" value="Pili subunits"/>
    <property type="match status" value="1"/>
</dbReference>
<dbReference type="NCBIfam" id="TIGR02532">
    <property type="entry name" value="IV_pilin_GFxxxE"/>
    <property type="match status" value="1"/>
</dbReference>
<dbReference type="Gene3D" id="3.30.700.10">
    <property type="entry name" value="Glycoprotein, Type 4 Pilin"/>
    <property type="match status" value="1"/>
</dbReference>